<evidence type="ECO:0000313" key="3">
    <source>
        <dbReference type="EMBL" id="KAK4248719.1"/>
    </source>
</evidence>
<name>A0AAN7HRR4_9PEZI</name>
<keyword evidence="4" id="KW-1185">Reference proteome</keyword>
<dbReference type="AlphaFoldDB" id="A0AAN7HRR4"/>
<sequence>MPPTPPAVRAAAKSAAASNVAITRATARSPLSRAASTSSSSPLTPGQIAQQKQKTKRIIYTLGFAAVIITGTIYGAGLKTQQEWKATKQKLQEATVDDKVAMLEVQKHDLLRQKGEIEAKLGELRARMRANAAKVEAGGDESSGPR</sequence>
<accession>A0AAN7HRR4</accession>
<reference evidence="3" key="2">
    <citation type="submission" date="2023-05" db="EMBL/GenBank/DDBJ databases">
        <authorList>
            <consortium name="Lawrence Berkeley National Laboratory"/>
            <person name="Steindorff A."/>
            <person name="Hensen N."/>
            <person name="Bonometti L."/>
            <person name="Westerberg I."/>
            <person name="Brannstrom I.O."/>
            <person name="Guillou S."/>
            <person name="Cros-Aarteil S."/>
            <person name="Calhoun S."/>
            <person name="Haridas S."/>
            <person name="Kuo A."/>
            <person name="Mondo S."/>
            <person name="Pangilinan J."/>
            <person name="Riley R."/>
            <person name="Labutti K."/>
            <person name="Andreopoulos B."/>
            <person name="Lipzen A."/>
            <person name="Chen C."/>
            <person name="Yanf M."/>
            <person name="Daum C."/>
            <person name="Ng V."/>
            <person name="Clum A."/>
            <person name="Ohm R."/>
            <person name="Martin F."/>
            <person name="Silar P."/>
            <person name="Natvig D."/>
            <person name="Lalanne C."/>
            <person name="Gautier V."/>
            <person name="Ament-Velasquez S.L."/>
            <person name="Kruys A."/>
            <person name="Hutchinson M.I."/>
            <person name="Powell A.J."/>
            <person name="Barry K."/>
            <person name="Miller A.N."/>
            <person name="Grigoriev I.V."/>
            <person name="Debuchy R."/>
            <person name="Gladieux P."/>
            <person name="Thoren M.H."/>
            <person name="Johannesson H."/>
        </authorList>
    </citation>
    <scope>NUCLEOTIDE SEQUENCE</scope>
    <source>
        <strain evidence="3">CBS 359.72</strain>
    </source>
</reference>
<evidence type="ECO:0000256" key="2">
    <source>
        <dbReference type="SAM" id="Phobius"/>
    </source>
</evidence>
<feature type="region of interest" description="Disordered" evidence="1">
    <location>
        <begin position="24"/>
        <end position="52"/>
    </location>
</feature>
<keyword evidence="2" id="KW-0812">Transmembrane</keyword>
<dbReference type="EMBL" id="MU857633">
    <property type="protein sequence ID" value="KAK4248719.1"/>
    <property type="molecule type" value="Genomic_DNA"/>
</dbReference>
<proteinExistence type="predicted"/>
<evidence type="ECO:0000313" key="4">
    <source>
        <dbReference type="Proteomes" id="UP001303647"/>
    </source>
</evidence>
<organism evidence="3 4">
    <name type="scientific">Corynascus novoguineensis</name>
    <dbReference type="NCBI Taxonomy" id="1126955"/>
    <lineage>
        <taxon>Eukaryota</taxon>
        <taxon>Fungi</taxon>
        <taxon>Dikarya</taxon>
        <taxon>Ascomycota</taxon>
        <taxon>Pezizomycotina</taxon>
        <taxon>Sordariomycetes</taxon>
        <taxon>Sordariomycetidae</taxon>
        <taxon>Sordariales</taxon>
        <taxon>Chaetomiaceae</taxon>
        <taxon>Corynascus</taxon>
    </lineage>
</organism>
<feature type="transmembrane region" description="Helical" evidence="2">
    <location>
        <begin position="58"/>
        <end position="77"/>
    </location>
</feature>
<keyword evidence="2" id="KW-1133">Transmembrane helix</keyword>
<feature type="compositionally biased region" description="Low complexity" evidence="1">
    <location>
        <begin position="24"/>
        <end position="45"/>
    </location>
</feature>
<gene>
    <name evidence="3" type="ORF">C7999DRAFT_40113</name>
</gene>
<evidence type="ECO:0000256" key="1">
    <source>
        <dbReference type="SAM" id="MobiDB-lite"/>
    </source>
</evidence>
<dbReference type="Proteomes" id="UP001303647">
    <property type="component" value="Unassembled WGS sequence"/>
</dbReference>
<reference evidence="3" key="1">
    <citation type="journal article" date="2023" name="Mol. Phylogenet. Evol.">
        <title>Genome-scale phylogeny and comparative genomics of the fungal order Sordariales.</title>
        <authorList>
            <person name="Hensen N."/>
            <person name="Bonometti L."/>
            <person name="Westerberg I."/>
            <person name="Brannstrom I.O."/>
            <person name="Guillou S."/>
            <person name="Cros-Aarteil S."/>
            <person name="Calhoun S."/>
            <person name="Haridas S."/>
            <person name="Kuo A."/>
            <person name="Mondo S."/>
            <person name="Pangilinan J."/>
            <person name="Riley R."/>
            <person name="LaButti K."/>
            <person name="Andreopoulos B."/>
            <person name="Lipzen A."/>
            <person name="Chen C."/>
            <person name="Yan M."/>
            <person name="Daum C."/>
            <person name="Ng V."/>
            <person name="Clum A."/>
            <person name="Steindorff A."/>
            <person name="Ohm R.A."/>
            <person name="Martin F."/>
            <person name="Silar P."/>
            <person name="Natvig D.O."/>
            <person name="Lalanne C."/>
            <person name="Gautier V."/>
            <person name="Ament-Velasquez S.L."/>
            <person name="Kruys A."/>
            <person name="Hutchinson M.I."/>
            <person name="Powell A.J."/>
            <person name="Barry K."/>
            <person name="Miller A.N."/>
            <person name="Grigoriev I.V."/>
            <person name="Debuchy R."/>
            <person name="Gladieux P."/>
            <person name="Hiltunen Thoren M."/>
            <person name="Johannesson H."/>
        </authorList>
    </citation>
    <scope>NUCLEOTIDE SEQUENCE</scope>
    <source>
        <strain evidence="3">CBS 359.72</strain>
    </source>
</reference>
<protein>
    <submittedName>
        <fullName evidence="3">Uncharacterized protein</fullName>
    </submittedName>
</protein>
<comment type="caution">
    <text evidence="3">The sequence shown here is derived from an EMBL/GenBank/DDBJ whole genome shotgun (WGS) entry which is preliminary data.</text>
</comment>
<keyword evidence="2" id="KW-0472">Membrane</keyword>